<dbReference type="Proteomes" id="UP000177810">
    <property type="component" value="Unassembled WGS sequence"/>
</dbReference>
<evidence type="ECO:0000313" key="1">
    <source>
        <dbReference type="EMBL" id="OGZ32290.1"/>
    </source>
</evidence>
<organism evidence="1 2">
    <name type="scientific">Candidatus Portnoybacteria bacterium RBG_13_40_8</name>
    <dbReference type="NCBI Taxonomy" id="1801990"/>
    <lineage>
        <taxon>Bacteria</taxon>
        <taxon>Candidatus Portnoyibacteriota</taxon>
    </lineage>
</organism>
<gene>
    <name evidence="1" type="ORF">A2V69_01120</name>
</gene>
<comment type="caution">
    <text evidence="1">The sequence shown here is derived from an EMBL/GenBank/DDBJ whole genome shotgun (WGS) entry which is preliminary data.</text>
</comment>
<dbReference type="AlphaFoldDB" id="A0A1G2F3S5"/>
<dbReference type="STRING" id="1801990.A2V69_01120"/>
<accession>A0A1G2F3S5</accession>
<proteinExistence type="predicted"/>
<sequence length="139" mass="16291">MPKGKNKETIINLKERFVDGEKLTVDEIIKDYFTPNSPYSYLVAAKTVRGILHSIKRWFRKDNGLWFGNITDEGHYGLFTTEEEVRYAMIRYYRFVKGVVYNANILAANARQSGLLPDNITRERMLVATIKEEEKHERE</sequence>
<evidence type="ECO:0000313" key="2">
    <source>
        <dbReference type="Proteomes" id="UP000177810"/>
    </source>
</evidence>
<protein>
    <submittedName>
        <fullName evidence="1">Uncharacterized protein</fullName>
    </submittedName>
</protein>
<dbReference type="EMBL" id="MHMT01000021">
    <property type="protein sequence ID" value="OGZ32290.1"/>
    <property type="molecule type" value="Genomic_DNA"/>
</dbReference>
<reference evidence="1 2" key="1">
    <citation type="journal article" date="2016" name="Nat. Commun.">
        <title>Thousands of microbial genomes shed light on interconnected biogeochemical processes in an aquifer system.</title>
        <authorList>
            <person name="Anantharaman K."/>
            <person name="Brown C.T."/>
            <person name="Hug L.A."/>
            <person name="Sharon I."/>
            <person name="Castelle C.J."/>
            <person name="Probst A.J."/>
            <person name="Thomas B.C."/>
            <person name="Singh A."/>
            <person name="Wilkins M.J."/>
            <person name="Karaoz U."/>
            <person name="Brodie E.L."/>
            <person name="Williams K.H."/>
            <person name="Hubbard S.S."/>
            <person name="Banfield J.F."/>
        </authorList>
    </citation>
    <scope>NUCLEOTIDE SEQUENCE [LARGE SCALE GENOMIC DNA]</scope>
</reference>
<name>A0A1G2F3S5_9BACT</name>